<feature type="region of interest" description="Disordered" evidence="1">
    <location>
        <begin position="61"/>
        <end position="97"/>
    </location>
</feature>
<dbReference type="EMBL" id="JAYJJQ010000031">
    <property type="protein sequence ID" value="MEB3071660.1"/>
    <property type="molecule type" value="Genomic_DNA"/>
</dbReference>
<feature type="compositionally biased region" description="Low complexity" evidence="1">
    <location>
        <begin position="176"/>
        <end position="192"/>
    </location>
</feature>
<evidence type="ECO:0000256" key="1">
    <source>
        <dbReference type="SAM" id="MobiDB-lite"/>
    </source>
</evidence>
<proteinExistence type="predicted"/>
<comment type="caution">
    <text evidence="3">The sequence shown here is derived from an EMBL/GenBank/DDBJ whole genome shotgun (WGS) entry which is preliminary data.</text>
</comment>
<feature type="region of interest" description="Disordered" evidence="1">
    <location>
        <begin position="1"/>
        <end position="26"/>
    </location>
</feature>
<feature type="domain" description="DUF5666" evidence="2">
    <location>
        <begin position="195"/>
        <end position="262"/>
    </location>
</feature>
<evidence type="ECO:0000313" key="4">
    <source>
        <dbReference type="Proteomes" id="UP001299283"/>
    </source>
</evidence>
<dbReference type="Pfam" id="PF18914">
    <property type="entry name" value="DUF5666"/>
    <property type="match status" value="2"/>
</dbReference>
<feature type="compositionally biased region" description="Low complexity" evidence="1">
    <location>
        <begin position="73"/>
        <end position="88"/>
    </location>
</feature>
<reference evidence="3 4" key="1">
    <citation type="submission" date="2023-12" db="EMBL/GenBank/DDBJ databases">
        <title>Description of new species of Mycobacterium terrae complex isolated from sewage at the Sao Paulo Zoological Park Foundation in Brazil.</title>
        <authorList>
            <person name="Romagnoli C.L."/>
            <person name="Conceicao E.C."/>
            <person name="Machado E."/>
            <person name="Barreto L.B.P.F."/>
            <person name="Sharma A."/>
            <person name="Silva N.M."/>
            <person name="Marques L.E."/>
            <person name="Juliana M.A."/>
            <person name="Lourenco M.C.S."/>
            <person name="Digiampietri L.A."/>
            <person name="Suffys P.N."/>
            <person name="Viana-Niero C."/>
        </authorList>
    </citation>
    <scope>NUCLEOTIDE SEQUENCE [LARGE SCALE GENOMIC DNA]</scope>
    <source>
        <strain evidence="3 4">MYC017</strain>
    </source>
</reference>
<name>A0ABU5Z3E1_9MYCO</name>
<feature type="domain" description="DUF5666" evidence="2">
    <location>
        <begin position="97"/>
        <end position="160"/>
    </location>
</feature>
<evidence type="ECO:0000313" key="3">
    <source>
        <dbReference type="EMBL" id="MEB3071660.1"/>
    </source>
</evidence>
<evidence type="ECO:0000259" key="2">
    <source>
        <dbReference type="Pfam" id="PF18914"/>
    </source>
</evidence>
<feature type="region of interest" description="Disordered" evidence="1">
    <location>
        <begin position="150"/>
        <end position="195"/>
    </location>
</feature>
<sequence>MPNDRQNSVPPVVVEQSRSRLGRSGRQFERFSMQLTLKPVRLTGFAVLAVAAATALTLGACSSSDKSDKSDKSNNAQSPAASSSPAASKGKNKDAVRGQIASVAGKTVQVTENGVTSTVDLSSARVLDNSKAQLADVAVGNCVSVVAEPAPGGSATAKSVSLKPPADDGKCPQPKPAAAGSPGSPGPDQSFPVVGTVDSVAGDTIDVAGTDADGNPSQTGVTVTDKTAYSKGVLARPEAVAQGKCIDVLGTLDGGGTLQASFVNLSPANSKGQCPQPHAK</sequence>
<accession>A0ABU5Z3E1</accession>
<protein>
    <submittedName>
        <fullName evidence="3">DUF5666 domain-containing protein</fullName>
    </submittedName>
</protein>
<dbReference type="Proteomes" id="UP001299283">
    <property type="component" value="Unassembled WGS sequence"/>
</dbReference>
<dbReference type="RefSeq" id="WP_329779709.1">
    <property type="nucleotide sequence ID" value="NZ_JAYJJQ010000031.1"/>
</dbReference>
<dbReference type="InterPro" id="IPR043724">
    <property type="entry name" value="DUF5666"/>
</dbReference>
<gene>
    <name evidence="3" type="ORF">K5L39_21015</name>
</gene>
<organism evidence="3 4">
    <name type="scientific">[Mycobacterium] vasticus</name>
    <dbReference type="NCBI Taxonomy" id="2875777"/>
    <lineage>
        <taxon>Bacteria</taxon>
        <taxon>Bacillati</taxon>
        <taxon>Actinomycetota</taxon>
        <taxon>Actinomycetes</taxon>
        <taxon>Mycobacteriales</taxon>
        <taxon>Mycobacteriaceae</taxon>
        <taxon>Mycolicibacter</taxon>
    </lineage>
</organism>
<keyword evidence="4" id="KW-1185">Reference proteome</keyword>